<sequence>MAFTRVSSPHLHRPLSTHQVMRYVILATLPGLAALTWVFGWGSLINVVIASLAGLAFEAAVLMLRKRNPVPALKDNSALLTCVLLGLALPPLAPWWLLITGSFVAIVIAKQLYGGLGNNPFNPAMIAYALLLISFPVEMTQWMMPAELLEKRVSLGASLQAVFAGHQQVADAFTMATPLDGFKHKGELMADEYWRQNAFVAEKVWGSWAFVSVGFMLGGLFLLWKKIFTWHIPAAMLGSLALLSAIFYGGDPSNYASPMVHLLSGATMLGAFFIATDPVTAATSNKGKLWFGAGIGVLVYVIRTWGNYPDAVAFSVLLMNFAAPFIDYYTQPRTFGHNKARKGIKRDA</sequence>
<evidence type="ECO:0000313" key="11">
    <source>
        <dbReference type="EMBL" id="MBB1487748.1"/>
    </source>
</evidence>
<dbReference type="Proteomes" id="UP000565262">
    <property type="component" value="Unassembled WGS sequence"/>
</dbReference>
<comment type="caution">
    <text evidence="11">The sequence shown here is derived from an EMBL/GenBank/DDBJ whole genome shotgun (WGS) entry which is preliminary data.</text>
</comment>
<evidence type="ECO:0000256" key="1">
    <source>
        <dbReference type="ARBA" id="ARBA00022448"/>
    </source>
</evidence>
<evidence type="ECO:0000256" key="6">
    <source>
        <dbReference type="ARBA" id="ARBA00022967"/>
    </source>
</evidence>
<feature type="transmembrane region" description="Helical" evidence="10">
    <location>
        <begin position="45"/>
        <end position="64"/>
    </location>
</feature>
<dbReference type="PANTHER" id="PTHR30578:SF0">
    <property type="entry name" value="ION-TRANSLOCATING OXIDOREDUCTASE COMPLEX SUBUNIT D"/>
    <property type="match status" value="1"/>
</dbReference>
<name>A0A839IS08_9GAMM</name>
<evidence type="ECO:0000256" key="2">
    <source>
        <dbReference type="ARBA" id="ARBA00022553"/>
    </source>
</evidence>
<accession>A0A839IS08</accession>
<comment type="similarity">
    <text evidence="10">Belongs to the NqrB/RnfD family.</text>
</comment>
<dbReference type="EC" id="7.-.-.-" evidence="10"/>
<evidence type="ECO:0000313" key="12">
    <source>
        <dbReference type="Proteomes" id="UP000565262"/>
    </source>
</evidence>
<keyword evidence="10" id="KW-0997">Cell inner membrane</keyword>
<feature type="transmembrane region" description="Helical" evidence="10">
    <location>
        <begin position="230"/>
        <end position="249"/>
    </location>
</feature>
<dbReference type="NCBIfam" id="NF002011">
    <property type="entry name" value="PRK00816.1"/>
    <property type="match status" value="1"/>
</dbReference>
<keyword evidence="5 10" id="KW-0812">Transmembrane</keyword>
<evidence type="ECO:0000256" key="7">
    <source>
        <dbReference type="ARBA" id="ARBA00022982"/>
    </source>
</evidence>
<keyword evidence="7 10" id="KW-0249">Electron transport</keyword>
<keyword evidence="3 10" id="KW-0285">Flavoprotein</keyword>
<comment type="cofactor">
    <cofactor evidence="10">
        <name>FMN</name>
        <dbReference type="ChEBI" id="CHEBI:58210"/>
    </cofactor>
</comment>
<keyword evidence="1 10" id="KW-0813">Transport</keyword>
<dbReference type="HAMAP" id="MF_00462">
    <property type="entry name" value="RsxD_RnfD"/>
    <property type="match status" value="1"/>
</dbReference>
<comment type="function">
    <text evidence="10">Part of a membrane-bound complex that couples electron transfer with translocation of ions across the membrane.</text>
</comment>
<dbReference type="AlphaFoldDB" id="A0A839IS08"/>
<keyword evidence="6 10" id="KW-1278">Translocase</keyword>
<reference evidence="11 12" key="1">
    <citation type="submission" date="2020-08" db="EMBL/GenBank/DDBJ databases">
        <title>Oceanospirillum sp. nov. isolated from marine sediment.</title>
        <authorList>
            <person name="Ji X."/>
        </authorList>
    </citation>
    <scope>NUCLEOTIDE SEQUENCE [LARGE SCALE GENOMIC DNA]</scope>
    <source>
        <strain evidence="11 12">D5</strain>
    </source>
</reference>
<dbReference type="NCBIfam" id="TIGR01946">
    <property type="entry name" value="rnfD"/>
    <property type="match status" value="1"/>
</dbReference>
<feature type="transmembrane region" description="Helical" evidence="10">
    <location>
        <begin position="287"/>
        <end position="305"/>
    </location>
</feature>
<organism evidence="11 12">
    <name type="scientific">Oceanospirillum sediminis</name>
    <dbReference type="NCBI Taxonomy" id="2760088"/>
    <lineage>
        <taxon>Bacteria</taxon>
        <taxon>Pseudomonadati</taxon>
        <taxon>Pseudomonadota</taxon>
        <taxon>Gammaproteobacteria</taxon>
        <taxon>Oceanospirillales</taxon>
        <taxon>Oceanospirillaceae</taxon>
        <taxon>Oceanospirillum</taxon>
    </lineage>
</organism>
<evidence type="ECO:0000256" key="5">
    <source>
        <dbReference type="ARBA" id="ARBA00022692"/>
    </source>
</evidence>
<keyword evidence="12" id="KW-1185">Reference proteome</keyword>
<feature type="transmembrane region" description="Helical" evidence="10">
    <location>
        <begin position="20"/>
        <end position="39"/>
    </location>
</feature>
<dbReference type="InterPro" id="IPR011303">
    <property type="entry name" value="RnfD_bac"/>
</dbReference>
<evidence type="ECO:0000256" key="8">
    <source>
        <dbReference type="ARBA" id="ARBA00022989"/>
    </source>
</evidence>
<dbReference type="RefSeq" id="WP_182809525.1">
    <property type="nucleotide sequence ID" value="NZ_JACJFM010000018.1"/>
</dbReference>
<comment type="subunit">
    <text evidence="10">The complex is composed of six subunits: RnfA, RnfB, RnfC, RnfD, RnfE and RnfG.</text>
</comment>
<dbReference type="EMBL" id="JACJFM010000018">
    <property type="protein sequence ID" value="MBB1487748.1"/>
    <property type="molecule type" value="Genomic_DNA"/>
</dbReference>
<feature type="transmembrane region" description="Helical" evidence="10">
    <location>
        <begin position="311"/>
        <end position="329"/>
    </location>
</feature>
<comment type="subcellular location">
    <subcellularLocation>
        <location evidence="10">Cell inner membrane</location>
        <topology evidence="10">Multi-pass membrane protein</topology>
    </subcellularLocation>
</comment>
<keyword evidence="2 10" id="KW-0597">Phosphoprotein</keyword>
<evidence type="ECO:0000256" key="10">
    <source>
        <dbReference type="HAMAP-Rule" id="MF_00462"/>
    </source>
</evidence>
<feature type="transmembrane region" description="Helical" evidence="10">
    <location>
        <begin position="71"/>
        <end position="89"/>
    </location>
</feature>
<gene>
    <name evidence="11" type="primary">rsxD</name>
    <name evidence="10" type="synonym">rnfD</name>
    <name evidence="11" type="ORF">H4O21_14145</name>
</gene>
<protein>
    <recommendedName>
        <fullName evidence="10">Ion-translocating oxidoreductase complex subunit D</fullName>
        <ecNumber evidence="10">7.-.-.-</ecNumber>
    </recommendedName>
    <alternativeName>
        <fullName evidence="10">Rnf electron transport complex subunit D</fullName>
    </alternativeName>
</protein>
<dbReference type="PANTHER" id="PTHR30578">
    <property type="entry name" value="ELECTRON TRANSPORT COMPLEX PROTEIN RNFD"/>
    <property type="match status" value="1"/>
</dbReference>
<keyword evidence="4 10" id="KW-0288">FMN</keyword>
<evidence type="ECO:0000256" key="4">
    <source>
        <dbReference type="ARBA" id="ARBA00022643"/>
    </source>
</evidence>
<feature type="transmembrane region" description="Helical" evidence="10">
    <location>
        <begin position="255"/>
        <end position="275"/>
    </location>
</feature>
<dbReference type="GO" id="GO:0005886">
    <property type="term" value="C:plasma membrane"/>
    <property type="evidence" value="ECO:0007669"/>
    <property type="project" value="UniProtKB-SubCell"/>
</dbReference>
<dbReference type="GO" id="GO:0022900">
    <property type="term" value="P:electron transport chain"/>
    <property type="evidence" value="ECO:0007669"/>
    <property type="project" value="UniProtKB-UniRule"/>
</dbReference>
<proteinExistence type="inferred from homology"/>
<feature type="modified residue" description="FMN phosphoryl threonine" evidence="10">
    <location>
        <position position="177"/>
    </location>
</feature>
<evidence type="ECO:0000256" key="3">
    <source>
        <dbReference type="ARBA" id="ARBA00022630"/>
    </source>
</evidence>
<evidence type="ECO:0000256" key="9">
    <source>
        <dbReference type="ARBA" id="ARBA00023136"/>
    </source>
</evidence>
<dbReference type="InterPro" id="IPR004338">
    <property type="entry name" value="NqrB/RnfD"/>
</dbReference>
<dbReference type="GO" id="GO:0055085">
    <property type="term" value="P:transmembrane transport"/>
    <property type="evidence" value="ECO:0007669"/>
    <property type="project" value="InterPro"/>
</dbReference>
<keyword evidence="9 10" id="KW-0472">Membrane</keyword>
<keyword evidence="10" id="KW-1003">Cell membrane</keyword>
<keyword evidence="8 10" id="KW-1133">Transmembrane helix</keyword>
<feature type="transmembrane region" description="Helical" evidence="10">
    <location>
        <begin position="205"/>
        <end position="223"/>
    </location>
</feature>
<dbReference type="Pfam" id="PF03116">
    <property type="entry name" value="NQR2_RnfD_RnfE"/>
    <property type="match status" value="1"/>
</dbReference>